<reference evidence="1" key="1">
    <citation type="submission" date="2018-06" db="EMBL/GenBank/DDBJ databases">
        <authorList>
            <person name="Zhirakovskaya E."/>
        </authorList>
    </citation>
    <scope>NUCLEOTIDE SEQUENCE</scope>
</reference>
<sequence length="26" mass="3026">KETLIILTMTIVFVGMSVKRFSIRLE</sequence>
<feature type="non-terminal residue" evidence="1">
    <location>
        <position position="1"/>
    </location>
</feature>
<dbReference type="EMBL" id="UOET01000165">
    <property type="protein sequence ID" value="VAW27846.1"/>
    <property type="molecule type" value="Genomic_DNA"/>
</dbReference>
<dbReference type="AlphaFoldDB" id="A0A3B0V7E4"/>
<name>A0A3B0V7E4_9ZZZZ</name>
<proteinExistence type="predicted"/>
<organism evidence="1">
    <name type="scientific">hydrothermal vent metagenome</name>
    <dbReference type="NCBI Taxonomy" id="652676"/>
    <lineage>
        <taxon>unclassified sequences</taxon>
        <taxon>metagenomes</taxon>
        <taxon>ecological metagenomes</taxon>
    </lineage>
</organism>
<gene>
    <name evidence="1" type="ORF">MNBD_BACTEROID07-1373</name>
</gene>
<evidence type="ECO:0000313" key="1">
    <source>
        <dbReference type="EMBL" id="VAW27846.1"/>
    </source>
</evidence>
<protein>
    <submittedName>
        <fullName evidence="1">Uncharacterized protein</fullName>
    </submittedName>
</protein>
<accession>A0A3B0V7E4</accession>